<keyword evidence="3" id="KW-1185">Reference proteome</keyword>
<organism evidence="2 3">
    <name type="scientific">Sediminivirga luteola</name>
    <dbReference type="NCBI Taxonomy" id="1774748"/>
    <lineage>
        <taxon>Bacteria</taxon>
        <taxon>Bacillati</taxon>
        <taxon>Actinomycetota</taxon>
        <taxon>Actinomycetes</taxon>
        <taxon>Micrococcales</taxon>
        <taxon>Brevibacteriaceae</taxon>
        <taxon>Sediminivirga</taxon>
    </lineage>
</organism>
<dbReference type="EMBL" id="BMFY01000004">
    <property type="protein sequence ID" value="GGA10658.1"/>
    <property type="molecule type" value="Genomic_DNA"/>
</dbReference>
<comment type="caution">
    <text evidence="2">The sequence shown here is derived from an EMBL/GenBank/DDBJ whole genome shotgun (WGS) entry which is preliminary data.</text>
</comment>
<name>A0A8J2XK10_9MICO</name>
<feature type="region of interest" description="Disordered" evidence="1">
    <location>
        <begin position="36"/>
        <end position="62"/>
    </location>
</feature>
<reference evidence="2" key="2">
    <citation type="submission" date="2020-09" db="EMBL/GenBank/DDBJ databases">
        <authorList>
            <person name="Sun Q."/>
            <person name="Zhou Y."/>
        </authorList>
    </citation>
    <scope>NUCLEOTIDE SEQUENCE</scope>
    <source>
        <strain evidence="2">CGMCC 1.12785</strain>
    </source>
</reference>
<sequence>MADDKTVFRDAYDTTTGQKLPHKVPESHFAIFPNLRKTPLQKQKEREPKAQVTRVTEPKKEN</sequence>
<evidence type="ECO:0000256" key="1">
    <source>
        <dbReference type="SAM" id="MobiDB-lite"/>
    </source>
</evidence>
<protein>
    <submittedName>
        <fullName evidence="2">Uncharacterized protein</fullName>
    </submittedName>
</protein>
<feature type="compositionally biased region" description="Basic and acidic residues" evidence="1">
    <location>
        <begin position="1"/>
        <end position="12"/>
    </location>
</feature>
<proteinExistence type="predicted"/>
<feature type="region of interest" description="Disordered" evidence="1">
    <location>
        <begin position="1"/>
        <end position="21"/>
    </location>
</feature>
<dbReference type="RefSeq" id="WP_188550010.1">
    <property type="nucleotide sequence ID" value="NZ_BMFY01000004.1"/>
</dbReference>
<gene>
    <name evidence="2" type="ORF">GCM10011333_11840</name>
</gene>
<dbReference type="AlphaFoldDB" id="A0A8J2XK10"/>
<reference evidence="2" key="1">
    <citation type="journal article" date="2014" name="Int. J. Syst. Evol. Microbiol.">
        <title>Complete genome sequence of Corynebacterium casei LMG S-19264T (=DSM 44701T), isolated from a smear-ripened cheese.</title>
        <authorList>
            <consortium name="US DOE Joint Genome Institute (JGI-PGF)"/>
            <person name="Walter F."/>
            <person name="Albersmeier A."/>
            <person name="Kalinowski J."/>
            <person name="Ruckert C."/>
        </authorList>
    </citation>
    <scope>NUCLEOTIDE SEQUENCE</scope>
    <source>
        <strain evidence="2">CGMCC 1.12785</strain>
    </source>
</reference>
<accession>A0A8J2XK10</accession>
<evidence type="ECO:0000313" key="2">
    <source>
        <dbReference type="EMBL" id="GGA10658.1"/>
    </source>
</evidence>
<evidence type="ECO:0000313" key="3">
    <source>
        <dbReference type="Proteomes" id="UP000616114"/>
    </source>
</evidence>
<dbReference type="Proteomes" id="UP000616114">
    <property type="component" value="Unassembled WGS sequence"/>
</dbReference>